<dbReference type="Gene3D" id="1.10.510.10">
    <property type="entry name" value="Transferase(Phosphotransferase) domain 1"/>
    <property type="match status" value="1"/>
</dbReference>
<evidence type="ECO:0000313" key="20">
    <source>
        <dbReference type="Proteomes" id="UP000095767"/>
    </source>
</evidence>
<comment type="similarity">
    <text evidence="2">In the N-terminal section; belongs to the leguminous lectin family.</text>
</comment>
<evidence type="ECO:0000259" key="18">
    <source>
        <dbReference type="PROSITE" id="PS50011"/>
    </source>
</evidence>
<evidence type="ECO:0000256" key="16">
    <source>
        <dbReference type="ARBA" id="ARBA00023180"/>
    </source>
</evidence>
<dbReference type="InterPro" id="IPR017441">
    <property type="entry name" value="Protein_kinase_ATP_BS"/>
</dbReference>
<keyword evidence="12 17" id="KW-0067">ATP-binding</keyword>
<keyword evidence="16" id="KW-0325">Glycoprotein</keyword>
<evidence type="ECO:0000256" key="15">
    <source>
        <dbReference type="ARBA" id="ARBA00023170"/>
    </source>
</evidence>
<dbReference type="GO" id="GO:0004674">
    <property type="term" value="F:protein serine/threonine kinase activity"/>
    <property type="evidence" value="ECO:0007669"/>
    <property type="project" value="UniProtKB-KW"/>
</dbReference>
<keyword evidence="20" id="KW-1185">Reference proteome</keyword>
<dbReference type="EC" id="2.7.11.1" evidence="4"/>
<feature type="binding site" evidence="17">
    <location>
        <position position="428"/>
    </location>
    <ligand>
        <name>ATP</name>
        <dbReference type="ChEBI" id="CHEBI:30616"/>
    </ligand>
</feature>
<dbReference type="SMART" id="SM00220">
    <property type="entry name" value="S_TKc"/>
    <property type="match status" value="1"/>
</dbReference>
<evidence type="ECO:0000256" key="13">
    <source>
        <dbReference type="ARBA" id="ARBA00022989"/>
    </source>
</evidence>
<keyword evidence="6" id="KW-0808">Transferase</keyword>
<keyword evidence="14" id="KW-0472">Membrane</keyword>
<evidence type="ECO:0000256" key="4">
    <source>
        <dbReference type="ARBA" id="ARBA00012513"/>
    </source>
</evidence>
<evidence type="ECO:0000313" key="19">
    <source>
        <dbReference type="EMBL" id="OEL14061.1"/>
    </source>
</evidence>
<dbReference type="Proteomes" id="UP000095767">
    <property type="component" value="Unassembled WGS sequence"/>
</dbReference>
<dbReference type="OrthoDB" id="543442at2759"/>
<dbReference type="InterPro" id="IPR000719">
    <property type="entry name" value="Prot_kinase_dom"/>
</dbReference>
<evidence type="ECO:0000256" key="9">
    <source>
        <dbReference type="ARBA" id="ARBA00022734"/>
    </source>
</evidence>
<evidence type="ECO:0000256" key="12">
    <source>
        <dbReference type="ARBA" id="ARBA00022840"/>
    </source>
</evidence>
<comment type="subcellular location">
    <subcellularLocation>
        <location evidence="1">Membrane</location>
        <topology evidence="1">Single-pass type I membrane protein</topology>
    </subcellularLocation>
</comment>
<dbReference type="EMBL" id="LWDX02071273">
    <property type="protein sequence ID" value="OEL14061.1"/>
    <property type="molecule type" value="Genomic_DNA"/>
</dbReference>
<gene>
    <name evidence="19" type="ORF">BAE44_0024920</name>
</gene>
<comment type="caution">
    <text evidence="19">The sequence shown here is derived from an EMBL/GenBank/DDBJ whole genome shotgun (WGS) entry which is preliminary data.</text>
</comment>
<dbReference type="GO" id="GO:0051707">
    <property type="term" value="P:response to other organism"/>
    <property type="evidence" value="ECO:0007669"/>
    <property type="project" value="UniProtKB-ARBA"/>
</dbReference>
<dbReference type="InterPro" id="IPR013320">
    <property type="entry name" value="ConA-like_dom_sf"/>
</dbReference>
<evidence type="ECO:0000256" key="1">
    <source>
        <dbReference type="ARBA" id="ARBA00004479"/>
    </source>
</evidence>
<dbReference type="GO" id="GO:0005524">
    <property type="term" value="F:ATP binding"/>
    <property type="evidence" value="ECO:0007669"/>
    <property type="project" value="UniProtKB-UniRule"/>
</dbReference>
<dbReference type="GO" id="GO:0016020">
    <property type="term" value="C:membrane"/>
    <property type="evidence" value="ECO:0007669"/>
    <property type="project" value="UniProtKB-SubCell"/>
</dbReference>
<evidence type="ECO:0000256" key="5">
    <source>
        <dbReference type="ARBA" id="ARBA00022527"/>
    </source>
</evidence>
<keyword evidence="9 19" id="KW-0430">Lectin</keyword>
<dbReference type="SUPFAM" id="SSF56112">
    <property type="entry name" value="Protein kinase-like (PK-like)"/>
    <property type="match status" value="1"/>
</dbReference>
<name>A0A1E5UMG3_9POAL</name>
<evidence type="ECO:0000256" key="10">
    <source>
        <dbReference type="ARBA" id="ARBA00022741"/>
    </source>
</evidence>
<dbReference type="Pfam" id="PF07714">
    <property type="entry name" value="PK_Tyr_Ser-Thr"/>
    <property type="match status" value="1"/>
</dbReference>
<dbReference type="Pfam" id="PF00139">
    <property type="entry name" value="Lectin_legB"/>
    <property type="match status" value="2"/>
</dbReference>
<dbReference type="InterPro" id="IPR008271">
    <property type="entry name" value="Ser/Thr_kinase_AS"/>
</dbReference>
<protein>
    <recommendedName>
        <fullName evidence="4">non-specific serine/threonine protein kinase</fullName>
        <ecNumber evidence="4">2.7.11.1</ecNumber>
    </recommendedName>
</protein>
<dbReference type="AlphaFoldDB" id="A0A1E5UMG3"/>
<dbReference type="GO" id="GO:0006952">
    <property type="term" value="P:defense response"/>
    <property type="evidence" value="ECO:0007669"/>
    <property type="project" value="UniProtKB-ARBA"/>
</dbReference>
<accession>A0A1E5UMG3</accession>
<dbReference type="PROSITE" id="PS50011">
    <property type="entry name" value="PROTEIN_KINASE_DOM"/>
    <property type="match status" value="1"/>
</dbReference>
<dbReference type="InterPro" id="IPR001245">
    <property type="entry name" value="Ser-Thr/Tyr_kinase_cat_dom"/>
</dbReference>
<dbReference type="PROSITE" id="PS00107">
    <property type="entry name" value="PROTEIN_KINASE_ATP"/>
    <property type="match status" value="1"/>
</dbReference>
<evidence type="ECO:0000256" key="6">
    <source>
        <dbReference type="ARBA" id="ARBA00022679"/>
    </source>
</evidence>
<evidence type="ECO:0000256" key="17">
    <source>
        <dbReference type="PROSITE-ProRule" id="PRU10141"/>
    </source>
</evidence>
<evidence type="ECO:0000256" key="7">
    <source>
        <dbReference type="ARBA" id="ARBA00022692"/>
    </source>
</evidence>
<feature type="domain" description="Protein kinase" evidence="18">
    <location>
        <begin position="399"/>
        <end position="587"/>
    </location>
</feature>
<keyword evidence="10 17" id="KW-0547">Nucleotide-binding</keyword>
<evidence type="ECO:0000256" key="14">
    <source>
        <dbReference type="ARBA" id="ARBA00023136"/>
    </source>
</evidence>
<dbReference type="Gene3D" id="2.60.120.200">
    <property type="match status" value="2"/>
</dbReference>
<proteinExistence type="inferred from homology"/>
<keyword evidence="15 19" id="KW-0675">Receptor</keyword>
<evidence type="ECO:0000256" key="3">
    <source>
        <dbReference type="ARBA" id="ARBA00010217"/>
    </source>
</evidence>
<reference evidence="19 20" key="1">
    <citation type="submission" date="2016-09" db="EMBL/GenBank/DDBJ databases">
        <title>The draft genome of Dichanthelium oligosanthes: A C3 panicoid grass species.</title>
        <authorList>
            <person name="Studer A.J."/>
            <person name="Schnable J.C."/>
            <person name="Brutnell T.P."/>
        </authorList>
    </citation>
    <scope>NUCLEOTIDE SEQUENCE [LARGE SCALE GENOMIC DNA]</scope>
    <source>
        <strain evidence="20">cv. Kellogg 1175</strain>
        <tissue evidence="19">Leaf</tissue>
    </source>
</reference>
<sequence>MTLGIIHLSGLIPRLCRCLVRRYISQLRVHSLSPGLSNRSDGKFTPGMLHWKYTGSTPGDIQVRLSASTMPRNLHSKETGSGCSTVDLIIEGARRHPTCALLLASPDKTTLTASSMDDALVTEETGLGGSMVKMRLLGTLWGFIYPGTRQRPWRLLELTDNAGKRQRPRVLPNSTSVQGVTQRHGAVLLDTFVFAIVGGYSNETSTDGMAFLIAPATKFSDVMSSQYMAFLSNTAMSHTFAVELDTYQNDKLRDIDSNHVGIDISAGVYSVESHTTGFYDDRDEAVLTEQAYVGFSAATGPIKTRHYVLAWSFAMNGGPAPPINFNKMPKPPRSDRKNLPTALKSTFPIAASALILAACVAATLHRRGLAYAELREDWKVEFGPHRFSYKDLFNATQGFKTKNLLGAGGFGRVYKGVLPKSKSEVAVKRVSHDSSQGIKEFISEVVSIGHLRHRNLVELLGYSRRKGELLLVYEYMPNGSLETREVVTHRDIKASNVLLDGEMTAHLGDFALARLVQHGRKMLRPRARVLAPRSAPGETVDSRLQGGYDVDEARLVMQYLDGEAPLPELTTADVSLLSMMQEEGSFD</sequence>
<keyword evidence="13" id="KW-1133">Transmembrane helix</keyword>
<dbReference type="SUPFAM" id="SSF49899">
    <property type="entry name" value="Concanavalin A-like lectins/glucanases"/>
    <property type="match status" value="1"/>
</dbReference>
<dbReference type="PROSITE" id="PS00108">
    <property type="entry name" value="PROTEIN_KINASE_ST"/>
    <property type="match status" value="1"/>
</dbReference>
<dbReference type="GO" id="GO:0030246">
    <property type="term" value="F:carbohydrate binding"/>
    <property type="evidence" value="ECO:0007669"/>
    <property type="project" value="UniProtKB-KW"/>
</dbReference>
<dbReference type="STRING" id="888268.A0A1E5UMG3"/>
<dbReference type="InterPro" id="IPR050528">
    <property type="entry name" value="L-type_Lectin-RKs"/>
</dbReference>
<keyword evidence="11 19" id="KW-0418">Kinase</keyword>
<dbReference type="Gene3D" id="3.30.200.20">
    <property type="entry name" value="Phosphorylase Kinase, domain 1"/>
    <property type="match status" value="1"/>
</dbReference>
<keyword evidence="7" id="KW-0812">Transmembrane</keyword>
<evidence type="ECO:0000256" key="8">
    <source>
        <dbReference type="ARBA" id="ARBA00022729"/>
    </source>
</evidence>
<keyword evidence="8" id="KW-0732">Signal</keyword>
<comment type="similarity">
    <text evidence="3">In the C-terminal section; belongs to the protein kinase superfamily. Ser/Thr protein kinase family.</text>
</comment>
<dbReference type="InterPro" id="IPR011009">
    <property type="entry name" value="Kinase-like_dom_sf"/>
</dbReference>
<dbReference type="FunFam" id="3.30.200.20:FF:000112">
    <property type="entry name" value="Lectin-domain containing receptor kinase A4.3"/>
    <property type="match status" value="1"/>
</dbReference>
<evidence type="ECO:0000256" key="11">
    <source>
        <dbReference type="ARBA" id="ARBA00022777"/>
    </source>
</evidence>
<keyword evidence="5" id="KW-0723">Serine/threonine-protein kinase</keyword>
<dbReference type="InterPro" id="IPR001220">
    <property type="entry name" value="Legume_lectin_dom"/>
</dbReference>
<dbReference type="PANTHER" id="PTHR27007">
    <property type="match status" value="1"/>
</dbReference>
<organism evidence="19 20">
    <name type="scientific">Dichanthelium oligosanthes</name>
    <dbReference type="NCBI Taxonomy" id="888268"/>
    <lineage>
        <taxon>Eukaryota</taxon>
        <taxon>Viridiplantae</taxon>
        <taxon>Streptophyta</taxon>
        <taxon>Embryophyta</taxon>
        <taxon>Tracheophyta</taxon>
        <taxon>Spermatophyta</taxon>
        <taxon>Magnoliopsida</taxon>
        <taxon>Liliopsida</taxon>
        <taxon>Poales</taxon>
        <taxon>Poaceae</taxon>
        <taxon>PACMAD clade</taxon>
        <taxon>Panicoideae</taxon>
        <taxon>Panicodae</taxon>
        <taxon>Paniceae</taxon>
        <taxon>Dichantheliinae</taxon>
        <taxon>Dichanthelium</taxon>
    </lineage>
</organism>
<evidence type="ECO:0000256" key="2">
    <source>
        <dbReference type="ARBA" id="ARBA00008536"/>
    </source>
</evidence>